<feature type="region of interest" description="Disordered" evidence="1">
    <location>
        <begin position="103"/>
        <end position="122"/>
    </location>
</feature>
<protein>
    <submittedName>
        <fullName evidence="2">Uncharacterized protein</fullName>
    </submittedName>
</protein>
<keyword evidence="3" id="KW-1185">Reference proteome</keyword>
<evidence type="ECO:0000313" key="2">
    <source>
        <dbReference type="EMBL" id="KAH7568173.1"/>
    </source>
</evidence>
<accession>A0ABQ8HV44</accession>
<dbReference type="Proteomes" id="UP000827721">
    <property type="component" value="Unassembled WGS sequence"/>
</dbReference>
<dbReference type="PANTHER" id="PTHR46481">
    <property type="entry name" value="ZINC FINGER BED DOMAIN-CONTAINING PROTEIN 4"/>
    <property type="match status" value="1"/>
</dbReference>
<dbReference type="PANTHER" id="PTHR46481:SF11">
    <property type="entry name" value="ZINC FINGER BED DOMAIN-CONTAINING PROTEIN RICESLEEPER 2-LIKE"/>
    <property type="match status" value="1"/>
</dbReference>
<reference evidence="2 3" key="1">
    <citation type="submission" date="2021-02" db="EMBL/GenBank/DDBJ databases">
        <title>Plant Genome Project.</title>
        <authorList>
            <person name="Zhang R.-G."/>
        </authorList>
    </citation>
    <scope>NUCLEOTIDE SEQUENCE [LARGE SCALE GENOMIC DNA]</scope>
    <source>
        <tissue evidence="2">Leaves</tissue>
    </source>
</reference>
<dbReference type="InterPro" id="IPR012337">
    <property type="entry name" value="RNaseH-like_sf"/>
</dbReference>
<sequence length="196" mass="22175">MGIYDVEKVKTTNLLEANNCRIAITTDLWTASSQRKGYMAVTAHFVDESWCLQSRILRAFNQCRDLVDEYALKFKMSEGSSSYGESSSSSQLVKSTCRSKKQAERLSAKTPHDASFLEDSDGDDNGDVERSLCLVRKKCSTLAFPPNLESLSVLDFFFSCKVLDTASQFELLAIIWRVWFRRNKLVRKEGSIPAED</sequence>
<dbReference type="SUPFAM" id="SSF53098">
    <property type="entry name" value="Ribonuclease H-like"/>
    <property type="match status" value="1"/>
</dbReference>
<comment type="caution">
    <text evidence="2">The sequence shown here is derived from an EMBL/GenBank/DDBJ whole genome shotgun (WGS) entry which is preliminary data.</text>
</comment>
<proteinExistence type="predicted"/>
<evidence type="ECO:0000256" key="1">
    <source>
        <dbReference type="SAM" id="MobiDB-lite"/>
    </source>
</evidence>
<name>A0ABQ8HV44_9ROSI</name>
<gene>
    <name evidence="2" type="ORF">JRO89_XS07G0252400</name>
</gene>
<feature type="compositionally biased region" description="Basic and acidic residues" evidence="1">
    <location>
        <begin position="103"/>
        <end position="112"/>
    </location>
</feature>
<evidence type="ECO:0000313" key="3">
    <source>
        <dbReference type="Proteomes" id="UP000827721"/>
    </source>
</evidence>
<dbReference type="EMBL" id="JAFEMO010000007">
    <property type="protein sequence ID" value="KAH7568173.1"/>
    <property type="molecule type" value="Genomic_DNA"/>
</dbReference>
<organism evidence="2 3">
    <name type="scientific">Xanthoceras sorbifolium</name>
    <dbReference type="NCBI Taxonomy" id="99658"/>
    <lineage>
        <taxon>Eukaryota</taxon>
        <taxon>Viridiplantae</taxon>
        <taxon>Streptophyta</taxon>
        <taxon>Embryophyta</taxon>
        <taxon>Tracheophyta</taxon>
        <taxon>Spermatophyta</taxon>
        <taxon>Magnoliopsida</taxon>
        <taxon>eudicotyledons</taxon>
        <taxon>Gunneridae</taxon>
        <taxon>Pentapetalae</taxon>
        <taxon>rosids</taxon>
        <taxon>malvids</taxon>
        <taxon>Sapindales</taxon>
        <taxon>Sapindaceae</taxon>
        <taxon>Xanthoceroideae</taxon>
        <taxon>Xanthoceras</taxon>
    </lineage>
</organism>
<dbReference type="InterPro" id="IPR052035">
    <property type="entry name" value="ZnF_BED_domain_contain"/>
</dbReference>